<dbReference type="SUPFAM" id="SSF55811">
    <property type="entry name" value="Nudix"/>
    <property type="match status" value="1"/>
</dbReference>
<evidence type="ECO:0000256" key="7">
    <source>
        <dbReference type="ARBA" id="ARBA00022801"/>
    </source>
</evidence>
<keyword evidence="7 12" id="KW-0378">Hydrolase</keyword>
<comment type="catalytic activity">
    <reaction evidence="10">
        <text>8-oxo-dGTP + H2O = 8-oxo-dGMP + diphosphate + H(+)</text>
        <dbReference type="Rhea" id="RHEA:31575"/>
        <dbReference type="ChEBI" id="CHEBI:15377"/>
        <dbReference type="ChEBI" id="CHEBI:15378"/>
        <dbReference type="ChEBI" id="CHEBI:33019"/>
        <dbReference type="ChEBI" id="CHEBI:63224"/>
        <dbReference type="ChEBI" id="CHEBI:77896"/>
        <dbReference type="EC" id="3.6.1.55"/>
    </reaction>
</comment>
<dbReference type="GO" id="GO:0006260">
    <property type="term" value="P:DNA replication"/>
    <property type="evidence" value="ECO:0007669"/>
    <property type="project" value="UniProtKB-KW"/>
</dbReference>
<keyword evidence="5" id="KW-0479">Metal-binding</keyword>
<comment type="similarity">
    <text evidence="2 12">Belongs to the Nudix hydrolase family.</text>
</comment>
<dbReference type="OrthoDB" id="9774600at2"/>
<dbReference type="EMBL" id="CP011853">
    <property type="protein sequence ID" value="ALG84118.1"/>
    <property type="molecule type" value="Genomic_DNA"/>
</dbReference>
<dbReference type="RefSeq" id="WP_062392090.1">
    <property type="nucleotide sequence ID" value="NZ_CP011853.1"/>
</dbReference>
<dbReference type="GO" id="GO:0044716">
    <property type="term" value="F:8-oxo-GDP phosphatase activity"/>
    <property type="evidence" value="ECO:0007669"/>
    <property type="project" value="TreeGrafter"/>
</dbReference>
<dbReference type="GO" id="GO:0044715">
    <property type="term" value="F:8-oxo-dGDP phosphatase activity"/>
    <property type="evidence" value="ECO:0007669"/>
    <property type="project" value="TreeGrafter"/>
</dbReference>
<dbReference type="Pfam" id="PF00293">
    <property type="entry name" value="NUDIX"/>
    <property type="match status" value="1"/>
</dbReference>
<dbReference type="STRING" id="1136941.ACH46_05860"/>
<proteinExistence type="inferred from homology"/>
<keyword evidence="15" id="KW-1185">Reference proteome</keyword>
<dbReference type="CDD" id="cd03425">
    <property type="entry name" value="NUDIX_MutT_NudA_like"/>
    <property type="match status" value="1"/>
</dbReference>
<dbReference type="Gene3D" id="3.90.79.10">
    <property type="entry name" value="Nucleoside Triphosphate Pyrophosphohydrolase"/>
    <property type="match status" value="1"/>
</dbReference>
<dbReference type="EC" id="3.6.1.55" evidence="11"/>
<dbReference type="GO" id="GO:0008413">
    <property type="term" value="F:8-oxo-7,8-dihydroguanosine triphosphate pyrophosphatase activity"/>
    <property type="evidence" value="ECO:0007669"/>
    <property type="project" value="TreeGrafter"/>
</dbReference>
<dbReference type="InterPro" id="IPR020084">
    <property type="entry name" value="NUDIX_hydrolase_CS"/>
</dbReference>
<keyword evidence="8" id="KW-0460">Magnesium</keyword>
<evidence type="ECO:0000256" key="9">
    <source>
        <dbReference type="ARBA" id="ARBA00023204"/>
    </source>
</evidence>
<evidence type="ECO:0000256" key="1">
    <source>
        <dbReference type="ARBA" id="ARBA00001946"/>
    </source>
</evidence>
<dbReference type="PANTHER" id="PTHR47707:SF1">
    <property type="entry name" value="NUDIX HYDROLASE FAMILY PROTEIN"/>
    <property type="match status" value="1"/>
</dbReference>
<evidence type="ECO:0000256" key="8">
    <source>
        <dbReference type="ARBA" id="ARBA00022842"/>
    </source>
</evidence>
<dbReference type="GO" id="GO:0046872">
    <property type="term" value="F:metal ion binding"/>
    <property type="evidence" value="ECO:0007669"/>
    <property type="project" value="UniProtKB-KW"/>
</dbReference>
<evidence type="ECO:0000256" key="3">
    <source>
        <dbReference type="ARBA" id="ARBA00022457"/>
    </source>
</evidence>
<reference evidence="14 15" key="2">
    <citation type="journal article" date="2017" name="Int. J. Syst. Evol. Microbiol.">
        <title>Gordonia phthalatica sp. nov., a di-n-butyl phthalate-degrading bacterium isolated from activated sludge.</title>
        <authorList>
            <person name="Jin D."/>
            <person name="Kong X."/>
            <person name="Jia M."/>
            <person name="Yu X."/>
            <person name="Wang X."/>
            <person name="Zhuang X."/>
            <person name="Deng Y."/>
            <person name="Bai Z."/>
        </authorList>
    </citation>
    <scope>NUCLEOTIDE SEQUENCE [LARGE SCALE GENOMIC DNA]</scope>
    <source>
        <strain evidence="14 15">QH-11</strain>
    </source>
</reference>
<evidence type="ECO:0000256" key="11">
    <source>
        <dbReference type="ARBA" id="ARBA00038905"/>
    </source>
</evidence>
<reference evidence="15" key="1">
    <citation type="submission" date="2015-06" db="EMBL/GenBank/DDBJ databases">
        <title>Complete genome sequence and metabolic analysis of phthalate degradation pathway in Gordonia sp. QH-11.</title>
        <authorList>
            <person name="Jin D."/>
            <person name="Kong X."/>
            <person name="Bai Z."/>
        </authorList>
    </citation>
    <scope>NUCLEOTIDE SEQUENCE [LARGE SCALE GENOMIC DNA]</scope>
    <source>
        <strain evidence="15">QH-11</strain>
    </source>
</reference>
<dbReference type="KEGG" id="goq:ACH46_05860"/>
<evidence type="ECO:0000256" key="2">
    <source>
        <dbReference type="ARBA" id="ARBA00005582"/>
    </source>
</evidence>
<evidence type="ECO:0000313" key="15">
    <source>
        <dbReference type="Proteomes" id="UP000063789"/>
    </source>
</evidence>
<evidence type="ECO:0000313" key="14">
    <source>
        <dbReference type="EMBL" id="ALG84118.1"/>
    </source>
</evidence>
<dbReference type="AlphaFoldDB" id="A0A0N9NEU1"/>
<evidence type="ECO:0000256" key="10">
    <source>
        <dbReference type="ARBA" id="ARBA00035861"/>
    </source>
</evidence>
<sequence length="140" mass="15080">MTDPVLVVAGAVLAGHRMLVAQRDYPEEVAGLWELPGGKVETGESPAEALVRELCEELDVVVSVGAALHDAVRPKPGLTLIAMRAEIVSGTPRALEHRAVRWVDSAELAALVEAGRMVPNDLGWAQEMVAELRTKRREPS</sequence>
<dbReference type="PATRIC" id="fig|1136941.3.peg.1197"/>
<keyword evidence="3" id="KW-0515">Mutator protein</keyword>
<dbReference type="GO" id="GO:0035539">
    <property type="term" value="F:8-oxo-7,8-dihydrodeoxyguanosine triphosphate pyrophosphatase activity"/>
    <property type="evidence" value="ECO:0007669"/>
    <property type="project" value="UniProtKB-EC"/>
</dbReference>
<dbReference type="InterPro" id="IPR020476">
    <property type="entry name" value="Nudix_hydrolase"/>
</dbReference>
<evidence type="ECO:0000256" key="12">
    <source>
        <dbReference type="RuleBase" id="RU003476"/>
    </source>
</evidence>
<dbReference type="PANTHER" id="PTHR47707">
    <property type="entry name" value="8-OXO-DGTP DIPHOSPHATASE"/>
    <property type="match status" value="1"/>
</dbReference>
<dbReference type="Proteomes" id="UP000063789">
    <property type="component" value="Chromosome"/>
</dbReference>
<dbReference type="PROSITE" id="PS51462">
    <property type="entry name" value="NUDIX"/>
    <property type="match status" value="1"/>
</dbReference>
<feature type="domain" description="Nudix hydrolase" evidence="13">
    <location>
        <begin position="3"/>
        <end position="125"/>
    </location>
</feature>
<keyword evidence="4" id="KW-0235">DNA replication</keyword>
<keyword evidence="9" id="KW-0234">DNA repair</keyword>
<dbReference type="InterPro" id="IPR015797">
    <property type="entry name" value="NUDIX_hydrolase-like_dom_sf"/>
</dbReference>
<protein>
    <recommendedName>
        <fullName evidence="11">8-oxo-dGTP diphosphatase</fullName>
        <ecNumber evidence="11">3.6.1.55</ecNumber>
    </recommendedName>
</protein>
<evidence type="ECO:0000256" key="4">
    <source>
        <dbReference type="ARBA" id="ARBA00022705"/>
    </source>
</evidence>
<evidence type="ECO:0000256" key="5">
    <source>
        <dbReference type="ARBA" id="ARBA00022723"/>
    </source>
</evidence>
<dbReference type="InterPro" id="IPR000086">
    <property type="entry name" value="NUDIX_hydrolase_dom"/>
</dbReference>
<organism evidence="14 15">
    <name type="scientific">Gordonia phthalatica</name>
    <dbReference type="NCBI Taxonomy" id="1136941"/>
    <lineage>
        <taxon>Bacteria</taxon>
        <taxon>Bacillati</taxon>
        <taxon>Actinomycetota</taxon>
        <taxon>Actinomycetes</taxon>
        <taxon>Mycobacteriales</taxon>
        <taxon>Gordoniaceae</taxon>
        <taxon>Gordonia</taxon>
    </lineage>
</organism>
<dbReference type="GO" id="GO:0006281">
    <property type="term" value="P:DNA repair"/>
    <property type="evidence" value="ECO:0007669"/>
    <property type="project" value="UniProtKB-KW"/>
</dbReference>
<evidence type="ECO:0000259" key="13">
    <source>
        <dbReference type="PROSITE" id="PS51462"/>
    </source>
</evidence>
<accession>A0A0N9NEU1</accession>
<dbReference type="PRINTS" id="PR00502">
    <property type="entry name" value="NUDIXFAMILY"/>
</dbReference>
<dbReference type="InterPro" id="IPR047127">
    <property type="entry name" value="MutT-like"/>
</dbReference>
<evidence type="ECO:0000256" key="6">
    <source>
        <dbReference type="ARBA" id="ARBA00022763"/>
    </source>
</evidence>
<name>A0A0N9NEU1_9ACTN</name>
<gene>
    <name evidence="14" type="ORF">ACH46_05860</name>
</gene>
<comment type="cofactor">
    <cofactor evidence="1">
        <name>Mg(2+)</name>
        <dbReference type="ChEBI" id="CHEBI:18420"/>
    </cofactor>
</comment>
<keyword evidence="6" id="KW-0227">DNA damage</keyword>
<dbReference type="PROSITE" id="PS00893">
    <property type="entry name" value="NUDIX_BOX"/>
    <property type="match status" value="1"/>
</dbReference>